<dbReference type="EMBL" id="JBEPSB010000005">
    <property type="protein sequence ID" value="MET4560544.1"/>
    <property type="molecule type" value="Genomic_DNA"/>
</dbReference>
<name>A0ABV2PIB4_9BACI</name>
<gene>
    <name evidence="1" type="ORF">ABIA69_001688</name>
</gene>
<sequence>MKLDPQSVSFTAKEGAVFLQLNQDSGIEVHSNHPLTLKANDNITFAGKTISISATESMRLTCGSSSIVLDGITDMQGQVVEMEGSIKAPVPASSAAEEGNGDDLESALDVMGMIPLAGGGV</sequence>
<organism evidence="1 2">
    <name type="scientific">Lysinibacillus parviboronicapiens</name>
    <dbReference type="NCBI Taxonomy" id="436516"/>
    <lineage>
        <taxon>Bacteria</taxon>
        <taxon>Bacillati</taxon>
        <taxon>Bacillota</taxon>
        <taxon>Bacilli</taxon>
        <taxon>Bacillales</taxon>
        <taxon>Bacillaceae</taxon>
        <taxon>Lysinibacillus</taxon>
    </lineage>
</organism>
<dbReference type="Proteomes" id="UP001549363">
    <property type="component" value="Unassembled WGS sequence"/>
</dbReference>
<proteinExistence type="predicted"/>
<protein>
    <submittedName>
        <fullName evidence="1">Uncharacterized protein (DUF2345 family)</fullName>
    </submittedName>
</protein>
<keyword evidence="2" id="KW-1185">Reference proteome</keyword>
<reference evidence="1 2" key="1">
    <citation type="submission" date="2024-06" db="EMBL/GenBank/DDBJ databases">
        <title>Sorghum-associated microbial communities from plants grown in Nebraska, USA.</title>
        <authorList>
            <person name="Schachtman D."/>
        </authorList>
    </citation>
    <scope>NUCLEOTIDE SEQUENCE [LARGE SCALE GENOMIC DNA]</scope>
    <source>
        <strain evidence="1 2">736</strain>
    </source>
</reference>
<evidence type="ECO:0000313" key="1">
    <source>
        <dbReference type="EMBL" id="MET4560544.1"/>
    </source>
</evidence>
<evidence type="ECO:0000313" key="2">
    <source>
        <dbReference type="Proteomes" id="UP001549363"/>
    </source>
</evidence>
<accession>A0ABV2PIB4</accession>
<comment type="caution">
    <text evidence="1">The sequence shown here is derived from an EMBL/GenBank/DDBJ whole genome shotgun (WGS) entry which is preliminary data.</text>
</comment>
<dbReference type="RefSeq" id="WP_354471501.1">
    <property type="nucleotide sequence ID" value="NZ_JBEPSB010000005.1"/>
</dbReference>